<dbReference type="EMBL" id="JAGPXD010000007">
    <property type="protein sequence ID" value="KAH7347950.1"/>
    <property type="molecule type" value="Genomic_DNA"/>
</dbReference>
<feature type="transmembrane region" description="Helical" evidence="1">
    <location>
        <begin position="97"/>
        <end position="119"/>
    </location>
</feature>
<proteinExistence type="predicted"/>
<dbReference type="AlphaFoldDB" id="A0A8K0TB50"/>
<keyword evidence="1" id="KW-0812">Transmembrane</keyword>
<feature type="transmembrane region" description="Helical" evidence="1">
    <location>
        <begin position="25"/>
        <end position="46"/>
    </location>
</feature>
<feature type="transmembrane region" description="Helical" evidence="1">
    <location>
        <begin position="58"/>
        <end position="76"/>
    </location>
</feature>
<protein>
    <submittedName>
        <fullName evidence="2">Uncharacterized protein</fullName>
    </submittedName>
</protein>
<accession>A0A8K0TB50</accession>
<keyword evidence="1" id="KW-1133">Transmembrane helix</keyword>
<name>A0A8K0TB50_9PEZI</name>
<organism evidence="2 3">
    <name type="scientific">Plectosphaerella cucumerina</name>
    <dbReference type="NCBI Taxonomy" id="40658"/>
    <lineage>
        <taxon>Eukaryota</taxon>
        <taxon>Fungi</taxon>
        <taxon>Dikarya</taxon>
        <taxon>Ascomycota</taxon>
        <taxon>Pezizomycotina</taxon>
        <taxon>Sordariomycetes</taxon>
        <taxon>Hypocreomycetidae</taxon>
        <taxon>Glomerellales</taxon>
        <taxon>Plectosphaerellaceae</taxon>
        <taxon>Plectosphaerella</taxon>
    </lineage>
</organism>
<comment type="caution">
    <text evidence="2">The sequence shown here is derived from an EMBL/GenBank/DDBJ whole genome shotgun (WGS) entry which is preliminary data.</text>
</comment>
<keyword evidence="3" id="KW-1185">Reference proteome</keyword>
<dbReference type="Proteomes" id="UP000813385">
    <property type="component" value="Unassembled WGS sequence"/>
</dbReference>
<evidence type="ECO:0000313" key="2">
    <source>
        <dbReference type="EMBL" id="KAH7347950.1"/>
    </source>
</evidence>
<evidence type="ECO:0000313" key="3">
    <source>
        <dbReference type="Proteomes" id="UP000813385"/>
    </source>
</evidence>
<evidence type="ECO:0000256" key="1">
    <source>
        <dbReference type="SAM" id="Phobius"/>
    </source>
</evidence>
<sequence length="129" mass="14884">MRRKLGLLLRVASYDLVYSRSREPLALLNLFNLDIFGLTITDYLYISDREGCSLPVGLKTPVFGISNLVITVVTSSPRLRVKYKQFIGSKGTEISVLVLYPYIYYRVNTLISLIYYFTYLRIGIPYRLP</sequence>
<keyword evidence="1" id="KW-0472">Membrane</keyword>
<gene>
    <name evidence="2" type="ORF">B0T11DRAFT_303062</name>
</gene>
<reference evidence="2" key="1">
    <citation type="journal article" date="2021" name="Nat. Commun.">
        <title>Genetic determinants of endophytism in the Arabidopsis root mycobiome.</title>
        <authorList>
            <person name="Mesny F."/>
            <person name="Miyauchi S."/>
            <person name="Thiergart T."/>
            <person name="Pickel B."/>
            <person name="Atanasova L."/>
            <person name="Karlsson M."/>
            <person name="Huettel B."/>
            <person name="Barry K.W."/>
            <person name="Haridas S."/>
            <person name="Chen C."/>
            <person name="Bauer D."/>
            <person name="Andreopoulos W."/>
            <person name="Pangilinan J."/>
            <person name="LaButti K."/>
            <person name="Riley R."/>
            <person name="Lipzen A."/>
            <person name="Clum A."/>
            <person name="Drula E."/>
            <person name="Henrissat B."/>
            <person name="Kohler A."/>
            <person name="Grigoriev I.V."/>
            <person name="Martin F.M."/>
            <person name="Hacquard S."/>
        </authorList>
    </citation>
    <scope>NUCLEOTIDE SEQUENCE</scope>
    <source>
        <strain evidence="2">MPI-CAGE-AT-0016</strain>
    </source>
</reference>